<feature type="chain" id="PRO_5030809288" description="T9SS type A sorting domain-containing protein" evidence="1">
    <location>
        <begin position="22"/>
        <end position="449"/>
    </location>
</feature>
<dbReference type="PANTHER" id="PTHR42754:SF1">
    <property type="entry name" value="LIPOPROTEIN"/>
    <property type="match status" value="1"/>
</dbReference>
<dbReference type="InterPro" id="IPR011042">
    <property type="entry name" value="6-blade_b-propeller_TolB-like"/>
</dbReference>
<organism evidence="2">
    <name type="scientific">candidate division WOR-3 bacterium</name>
    <dbReference type="NCBI Taxonomy" id="2052148"/>
    <lineage>
        <taxon>Bacteria</taxon>
        <taxon>Bacteria division WOR-3</taxon>
    </lineage>
</organism>
<name>A0A7V0T4J5_UNCW3</name>
<evidence type="ECO:0000256" key="1">
    <source>
        <dbReference type="SAM" id="SignalP"/>
    </source>
</evidence>
<evidence type="ECO:0008006" key="3">
    <source>
        <dbReference type="Google" id="ProtNLM"/>
    </source>
</evidence>
<feature type="signal peptide" evidence="1">
    <location>
        <begin position="1"/>
        <end position="21"/>
    </location>
</feature>
<dbReference type="Gene3D" id="2.120.10.30">
    <property type="entry name" value="TolB, C-terminal domain"/>
    <property type="match status" value="1"/>
</dbReference>
<evidence type="ECO:0000313" key="2">
    <source>
        <dbReference type="EMBL" id="HDQ99104.1"/>
    </source>
</evidence>
<dbReference type="AlphaFoldDB" id="A0A7V0T4J5"/>
<sequence length="449" mass="47920">MQRHLILTLALMLAVGLSARAQDDTAWVRHLGGDEPLMGRAVAVIGTDVYTVGELQAGEMNFFVARYDGDGDSLWVRSYESTDNEMVVDAVADGTGHLLVAVMIEGDPQEMMLVKLNAVGDTVWMRRQPGLMPRSLAVGPDNAAYVWCNTGHPTPFDSLVLLKYGANGDQLWQRSHRFGEMNQAAGCAIAADRVFAAALVHGSGGMEQMLIAFTSGGDTAWTRLLDVIGNAMPAALAPAPEGGFYFSATEGPMLKLVRCDSEGELVWIHDFPTQTTPENYRNLAVDGHGNVFFATQSPQMTLGFTAVSPDGEELYSGESEVGGEANAVAVDADNRVIVVGTTMEGLPGAVTIKFTWAPGVLSPGRGALPAGRTTGATIIKNRTLDLSLPKTGHWNAVLSGVDGRQAARLYSGSLAAGRYRFSLENLAAGTYILNLDGPEYRNTSRILIP</sequence>
<dbReference type="PANTHER" id="PTHR42754">
    <property type="entry name" value="ENDOGLUCANASE"/>
    <property type="match status" value="1"/>
</dbReference>
<dbReference type="Proteomes" id="UP000885672">
    <property type="component" value="Unassembled WGS sequence"/>
</dbReference>
<proteinExistence type="predicted"/>
<dbReference type="SUPFAM" id="SSF63829">
    <property type="entry name" value="Calcium-dependent phosphotriesterase"/>
    <property type="match status" value="1"/>
</dbReference>
<reference evidence="2" key="1">
    <citation type="journal article" date="2020" name="mSystems">
        <title>Genome- and Community-Level Interaction Insights into Carbon Utilization and Element Cycling Functions of Hydrothermarchaeota in Hydrothermal Sediment.</title>
        <authorList>
            <person name="Zhou Z."/>
            <person name="Liu Y."/>
            <person name="Xu W."/>
            <person name="Pan J."/>
            <person name="Luo Z.H."/>
            <person name="Li M."/>
        </authorList>
    </citation>
    <scope>NUCLEOTIDE SEQUENCE [LARGE SCALE GENOMIC DNA]</scope>
    <source>
        <strain evidence="2">SpSt-1182</strain>
    </source>
</reference>
<protein>
    <recommendedName>
        <fullName evidence="3">T9SS type A sorting domain-containing protein</fullName>
    </recommendedName>
</protein>
<gene>
    <name evidence="2" type="ORF">ENN51_02305</name>
</gene>
<accession>A0A7V0T4J5</accession>
<keyword evidence="1" id="KW-0732">Signal</keyword>
<comment type="caution">
    <text evidence="2">The sequence shown here is derived from an EMBL/GenBank/DDBJ whole genome shotgun (WGS) entry which is preliminary data.</text>
</comment>
<dbReference type="EMBL" id="DSBX01000089">
    <property type="protein sequence ID" value="HDQ99104.1"/>
    <property type="molecule type" value="Genomic_DNA"/>
</dbReference>